<keyword evidence="3" id="KW-0804">Transcription</keyword>
<dbReference type="CDD" id="cd07377">
    <property type="entry name" value="WHTH_GntR"/>
    <property type="match status" value="1"/>
</dbReference>
<dbReference type="InterPro" id="IPR011711">
    <property type="entry name" value="GntR_C"/>
</dbReference>
<dbReference type="InterPro" id="IPR036388">
    <property type="entry name" value="WH-like_DNA-bd_sf"/>
</dbReference>
<dbReference type="InterPro" id="IPR008920">
    <property type="entry name" value="TF_FadR/GntR_C"/>
</dbReference>
<sequence length="253" mass="27711">MSQDVARPSLADALTERMLELIRSGGLRPGDRLPSARELSRRFAVTTPTLREALRRLEATGAVQLRHGSGIYVGADIERLVIPNPNVRALESDRLLHLLDARLLIEPPLAARAARRSEPADLERLRGVLDEAARHLAGTRRDGAADAGPAEAAALETAALEAEARLHEANMAFHRTTAGAAGNSVLCEVIDSLLSVHASEQREIQRLFDDRTRDHEEHRAILDAIERGDADAAEELMRAHLADVKRVIEQRLA</sequence>
<evidence type="ECO:0000313" key="6">
    <source>
        <dbReference type="Proteomes" id="UP001597063"/>
    </source>
</evidence>
<dbReference type="SUPFAM" id="SSF48008">
    <property type="entry name" value="GntR ligand-binding domain-like"/>
    <property type="match status" value="1"/>
</dbReference>
<dbReference type="PANTHER" id="PTHR43537:SF5">
    <property type="entry name" value="UXU OPERON TRANSCRIPTIONAL REGULATOR"/>
    <property type="match status" value="1"/>
</dbReference>
<evidence type="ECO:0000256" key="3">
    <source>
        <dbReference type="ARBA" id="ARBA00023163"/>
    </source>
</evidence>
<name>A0ABW2XAN3_9ACTN</name>
<organism evidence="5 6">
    <name type="scientific">Actinomadura fibrosa</name>
    <dbReference type="NCBI Taxonomy" id="111802"/>
    <lineage>
        <taxon>Bacteria</taxon>
        <taxon>Bacillati</taxon>
        <taxon>Actinomycetota</taxon>
        <taxon>Actinomycetes</taxon>
        <taxon>Streptosporangiales</taxon>
        <taxon>Thermomonosporaceae</taxon>
        <taxon>Actinomadura</taxon>
    </lineage>
</organism>
<reference evidence="6" key="1">
    <citation type="journal article" date="2019" name="Int. J. Syst. Evol. Microbiol.">
        <title>The Global Catalogue of Microorganisms (GCM) 10K type strain sequencing project: providing services to taxonomists for standard genome sequencing and annotation.</title>
        <authorList>
            <consortium name="The Broad Institute Genomics Platform"/>
            <consortium name="The Broad Institute Genome Sequencing Center for Infectious Disease"/>
            <person name="Wu L."/>
            <person name="Ma J."/>
        </authorList>
    </citation>
    <scope>NUCLEOTIDE SEQUENCE [LARGE SCALE GENOMIC DNA]</scope>
    <source>
        <strain evidence="6">JCM 9371</strain>
    </source>
</reference>
<dbReference type="Pfam" id="PF07729">
    <property type="entry name" value="FCD"/>
    <property type="match status" value="1"/>
</dbReference>
<dbReference type="EMBL" id="JBHTGP010000001">
    <property type="protein sequence ID" value="MFD0683007.1"/>
    <property type="molecule type" value="Genomic_DNA"/>
</dbReference>
<keyword evidence="1" id="KW-0805">Transcription regulation</keyword>
<evidence type="ECO:0000259" key="4">
    <source>
        <dbReference type="PROSITE" id="PS50949"/>
    </source>
</evidence>
<keyword evidence="2" id="KW-0238">DNA-binding</keyword>
<dbReference type="Pfam" id="PF00392">
    <property type="entry name" value="GntR"/>
    <property type="match status" value="1"/>
</dbReference>
<dbReference type="PANTHER" id="PTHR43537">
    <property type="entry name" value="TRANSCRIPTIONAL REGULATOR, GNTR FAMILY"/>
    <property type="match status" value="1"/>
</dbReference>
<dbReference type="Gene3D" id="1.10.10.10">
    <property type="entry name" value="Winged helix-like DNA-binding domain superfamily/Winged helix DNA-binding domain"/>
    <property type="match status" value="1"/>
</dbReference>
<gene>
    <name evidence="5" type="ORF">ACFQZM_00735</name>
</gene>
<dbReference type="PROSITE" id="PS50949">
    <property type="entry name" value="HTH_GNTR"/>
    <property type="match status" value="1"/>
</dbReference>
<protein>
    <submittedName>
        <fullName evidence="5">FadR/GntR family transcriptional regulator</fullName>
    </submittedName>
</protein>
<feature type="domain" description="HTH gntR-type" evidence="4">
    <location>
        <begin position="8"/>
        <end position="76"/>
    </location>
</feature>
<evidence type="ECO:0000256" key="2">
    <source>
        <dbReference type="ARBA" id="ARBA00023125"/>
    </source>
</evidence>
<dbReference type="SMART" id="SM00895">
    <property type="entry name" value="FCD"/>
    <property type="match status" value="1"/>
</dbReference>
<dbReference type="Proteomes" id="UP001597063">
    <property type="component" value="Unassembled WGS sequence"/>
</dbReference>
<dbReference type="InterPro" id="IPR036390">
    <property type="entry name" value="WH_DNA-bd_sf"/>
</dbReference>
<evidence type="ECO:0000256" key="1">
    <source>
        <dbReference type="ARBA" id="ARBA00023015"/>
    </source>
</evidence>
<keyword evidence="6" id="KW-1185">Reference proteome</keyword>
<dbReference type="InterPro" id="IPR000524">
    <property type="entry name" value="Tscrpt_reg_HTH_GntR"/>
</dbReference>
<dbReference type="SMART" id="SM00345">
    <property type="entry name" value="HTH_GNTR"/>
    <property type="match status" value="1"/>
</dbReference>
<accession>A0ABW2XAN3</accession>
<proteinExistence type="predicted"/>
<evidence type="ECO:0000313" key="5">
    <source>
        <dbReference type="EMBL" id="MFD0683007.1"/>
    </source>
</evidence>
<dbReference type="PRINTS" id="PR00035">
    <property type="entry name" value="HTHGNTR"/>
</dbReference>
<dbReference type="Gene3D" id="1.20.120.530">
    <property type="entry name" value="GntR ligand-binding domain-like"/>
    <property type="match status" value="1"/>
</dbReference>
<comment type="caution">
    <text evidence="5">The sequence shown here is derived from an EMBL/GenBank/DDBJ whole genome shotgun (WGS) entry which is preliminary data.</text>
</comment>
<dbReference type="RefSeq" id="WP_131762960.1">
    <property type="nucleotide sequence ID" value="NZ_CAACUY010000276.1"/>
</dbReference>
<dbReference type="SUPFAM" id="SSF46785">
    <property type="entry name" value="Winged helix' DNA-binding domain"/>
    <property type="match status" value="1"/>
</dbReference>